<proteinExistence type="predicted"/>
<keyword evidence="2" id="KW-1185">Reference proteome</keyword>
<dbReference type="STRING" id="388413.ALPR1_16324"/>
<dbReference type="Proteomes" id="UP000003919">
    <property type="component" value="Unassembled WGS sequence"/>
</dbReference>
<dbReference type="AlphaFoldDB" id="A3I166"/>
<accession>A3I166</accession>
<sequence>MTLPSIYVDCPTFERIFGSSLQTWTILSVSENGEILANKNQDFFETEEDQVVYYKLKVVEE</sequence>
<gene>
    <name evidence="1" type="ORF">ALPR1_16324</name>
</gene>
<evidence type="ECO:0000313" key="2">
    <source>
        <dbReference type="Proteomes" id="UP000003919"/>
    </source>
</evidence>
<protein>
    <submittedName>
        <fullName evidence="1">Uncharacterized protein</fullName>
    </submittedName>
</protein>
<reference evidence="1 2" key="1">
    <citation type="journal article" date="2011" name="J. Bacteriol.">
        <title>Complete genome sequence of Algoriphagus sp. PR1, bacterial prey of a colony-forming choanoflagellate.</title>
        <authorList>
            <person name="Alegado R.A."/>
            <person name="Ferriera S."/>
            <person name="Nusbaum C."/>
            <person name="Young S.K."/>
            <person name="Zeng Q."/>
            <person name="Imamovic A."/>
            <person name="Fairclough S.R."/>
            <person name="King N."/>
        </authorList>
    </citation>
    <scope>NUCLEOTIDE SEQUENCE [LARGE SCALE GENOMIC DNA]</scope>
    <source>
        <strain evidence="1 2">PR1</strain>
    </source>
</reference>
<comment type="caution">
    <text evidence="1">The sequence shown here is derived from an EMBL/GenBank/DDBJ whole genome shotgun (WGS) entry which is preliminary data.</text>
</comment>
<dbReference type="HOGENOM" id="CLU_2912178_0_0_10"/>
<organism evidence="1 2">
    <name type="scientific">Algoriphagus machipongonensis</name>
    <dbReference type="NCBI Taxonomy" id="388413"/>
    <lineage>
        <taxon>Bacteria</taxon>
        <taxon>Pseudomonadati</taxon>
        <taxon>Bacteroidota</taxon>
        <taxon>Cytophagia</taxon>
        <taxon>Cytophagales</taxon>
        <taxon>Cyclobacteriaceae</taxon>
        <taxon>Algoriphagus</taxon>
    </lineage>
</organism>
<name>A3I166_9BACT</name>
<evidence type="ECO:0000313" key="1">
    <source>
        <dbReference type="EMBL" id="EAZ80212.1"/>
    </source>
</evidence>
<dbReference type="EMBL" id="AAXU02000001">
    <property type="protein sequence ID" value="EAZ80212.1"/>
    <property type="molecule type" value="Genomic_DNA"/>
</dbReference>